<reference evidence="1 2" key="1">
    <citation type="submission" date="2024-08" db="EMBL/GenBank/DDBJ databases">
        <authorList>
            <person name="Paterson S."/>
        </authorList>
    </citation>
    <scope>NUCLEOTIDE SEQUENCE [LARGE SCALE GENOMIC DNA]</scope>
</reference>
<organism evidence="1 2">
    <name type="scientific">Fasciola hepatica</name>
    <name type="common">Liver fluke</name>
    <dbReference type="NCBI Taxonomy" id="6192"/>
    <lineage>
        <taxon>Eukaryota</taxon>
        <taxon>Metazoa</taxon>
        <taxon>Spiralia</taxon>
        <taxon>Lophotrochozoa</taxon>
        <taxon>Platyhelminthes</taxon>
        <taxon>Trematoda</taxon>
        <taxon>Digenea</taxon>
        <taxon>Plagiorchiida</taxon>
        <taxon>Echinostomata</taxon>
        <taxon>Echinostomatoidea</taxon>
        <taxon>Fasciolidae</taxon>
        <taxon>Fasciola</taxon>
    </lineage>
</organism>
<evidence type="ECO:0000313" key="2">
    <source>
        <dbReference type="Proteomes" id="UP001189180"/>
    </source>
</evidence>
<gene>
    <name evidence="1" type="ORF">FHB240107_LOCUS4535</name>
</gene>
<dbReference type="Proteomes" id="UP001189180">
    <property type="component" value="Unassembled WGS sequence"/>
</dbReference>
<proteinExistence type="predicted"/>
<keyword evidence="2" id="KW-1185">Reference proteome</keyword>
<dbReference type="AlphaFoldDB" id="A0ABC9HF92"/>
<comment type="caution">
    <text evidence="1">The sequence shown here is derived from an EMBL/GenBank/DDBJ whole genome shotgun (WGS) entry which is preliminary data.</text>
</comment>
<protein>
    <submittedName>
        <fullName evidence="1">Uncharacterized protein</fullName>
    </submittedName>
</protein>
<sequence>MLNYSVAEDYSTHSIIPSYTCTLLVTKPFLDSEAVRSHSKLIQAHKRPSRLLHSCRLCVSVVYNSIWSFRRRPSLPRRIGQLYSLEEILG</sequence>
<evidence type="ECO:0000313" key="1">
    <source>
        <dbReference type="EMBL" id="CAM0512140.1"/>
    </source>
</evidence>
<dbReference type="EMBL" id="CANUEZ050000195">
    <property type="protein sequence ID" value="CAM0512140.1"/>
    <property type="molecule type" value="Genomic_DNA"/>
</dbReference>
<name>A0ABC9HF92_FASHE</name>
<accession>A0ABC9HF92</accession>